<accession>A0ABR1CQ52</accession>
<name>A0ABR1CQ52_NECAM</name>
<organism evidence="3 4">
    <name type="scientific">Necator americanus</name>
    <name type="common">Human hookworm</name>
    <dbReference type="NCBI Taxonomy" id="51031"/>
    <lineage>
        <taxon>Eukaryota</taxon>
        <taxon>Metazoa</taxon>
        <taxon>Ecdysozoa</taxon>
        <taxon>Nematoda</taxon>
        <taxon>Chromadorea</taxon>
        <taxon>Rhabditida</taxon>
        <taxon>Rhabditina</taxon>
        <taxon>Rhabditomorpha</taxon>
        <taxon>Strongyloidea</taxon>
        <taxon>Ancylostomatidae</taxon>
        <taxon>Bunostominae</taxon>
        <taxon>Necator</taxon>
    </lineage>
</organism>
<protein>
    <submittedName>
        <fullName evidence="3">Uncharacterized protein</fullName>
    </submittedName>
</protein>
<proteinExistence type="predicted"/>
<dbReference type="EMBL" id="JAVFWL010000003">
    <property type="protein sequence ID" value="KAK6739962.1"/>
    <property type="molecule type" value="Genomic_DNA"/>
</dbReference>
<sequence>MTDLYDLKEKKSKATQSDQKATSFRRRDAQARPSTYGGSADAFCIETSASVNGIRMTSFCHSLQEAPSSIIQTMTDEFEAVLMELRSYSLDTLERKCEKRSNTFATVRGEAKKTFCRLQDMPKKYEVPISKIQRSIDELKNRNKAEDEEKDALVRRLSEFDEVERKRKAEVEKLREKDELMEAVIELNNENIDLINSGFPIIQRIEKRFPCPHPV</sequence>
<reference evidence="3 4" key="1">
    <citation type="submission" date="2023-08" db="EMBL/GenBank/DDBJ databases">
        <title>A Necator americanus chromosomal reference genome.</title>
        <authorList>
            <person name="Ilik V."/>
            <person name="Petrzelkova K.J."/>
            <person name="Pardy F."/>
            <person name="Fuh T."/>
            <person name="Niatou-Singa F.S."/>
            <person name="Gouil Q."/>
            <person name="Baker L."/>
            <person name="Ritchie M.E."/>
            <person name="Jex A.R."/>
            <person name="Gazzola D."/>
            <person name="Li H."/>
            <person name="Toshio Fujiwara R."/>
            <person name="Zhan B."/>
            <person name="Aroian R.V."/>
            <person name="Pafco B."/>
            <person name="Schwarz E.M."/>
        </authorList>
    </citation>
    <scope>NUCLEOTIDE SEQUENCE [LARGE SCALE GENOMIC DNA]</scope>
    <source>
        <strain evidence="3 4">Aroian</strain>
        <tissue evidence="3">Whole animal</tissue>
    </source>
</reference>
<evidence type="ECO:0000313" key="4">
    <source>
        <dbReference type="Proteomes" id="UP001303046"/>
    </source>
</evidence>
<feature type="coiled-coil region" evidence="1">
    <location>
        <begin position="129"/>
        <end position="197"/>
    </location>
</feature>
<keyword evidence="1" id="KW-0175">Coiled coil</keyword>
<keyword evidence="4" id="KW-1185">Reference proteome</keyword>
<evidence type="ECO:0000313" key="3">
    <source>
        <dbReference type="EMBL" id="KAK6739962.1"/>
    </source>
</evidence>
<dbReference type="Proteomes" id="UP001303046">
    <property type="component" value="Unassembled WGS sequence"/>
</dbReference>
<gene>
    <name evidence="3" type="primary">Necator_chrIII.g9205</name>
    <name evidence="3" type="ORF">RB195_008440</name>
</gene>
<feature type="region of interest" description="Disordered" evidence="2">
    <location>
        <begin position="1"/>
        <end position="36"/>
    </location>
</feature>
<comment type="caution">
    <text evidence="3">The sequence shown here is derived from an EMBL/GenBank/DDBJ whole genome shotgun (WGS) entry which is preliminary data.</text>
</comment>
<evidence type="ECO:0000256" key="2">
    <source>
        <dbReference type="SAM" id="MobiDB-lite"/>
    </source>
</evidence>
<evidence type="ECO:0000256" key="1">
    <source>
        <dbReference type="SAM" id="Coils"/>
    </source>
</evidence>